<evidence type="ECO:0000313" key="1">
    <source>
        <dbReference type="EMBL" id="GAA0147332.1"/>
    </source>
</evidence>
<sequence length="229" mass="25136">MSGSEVKLKLLVDTKSKKVMFAEAGKDCVDFLFYILSLPIGTVIRLLNKNGMVGCISNLYESIENLDQTYLQPNQNKDLILQPKLPFSSASVPLFSLTDGSSYQKSFYRCGCINRGNYVANDSRAVFPSCRRTMSTAVTYVAAEVVATEKSGQTEGGGVVIDVVTFMVMDNLEIKPMSTISSITLLNQFNVKEVGALQEKTVTLTMEKALKILELSLKSNTILTSVFLP</sequence>
<keyword evidence="2" id="KW-1185">Reference proteome</keyword>
<dbReference type="Proteomes" id="UP001454036">
    <property type="component" value="Unassembled WGS sequence"/>
</dbReference>
<dbReference type="EMBL" id="BAABME010001066">
    <property type="protein sequence ID" value="GAA0147332.1"/>
    <property type="molecule type" value="Genomic_DNA"/>
</dbReference>
<reference evidence="1 2" key="1">
    <citation type="submission" date="2024-01" db="EMBL/GenBank/DDBJ databases">
        <title>The complete chloroplast genome sequence of Lithospermum erythrorhizon: insights into the phylogenetic relationship among Boraginaceae species and the maternal lineages of purple gromwells.</title>
        <authorList>
            <person name="Okada T."/>
            <person name="Watanabe K."/>
        </authorList>
    </citation>
    <scope>NUCLEOTIDE SEQUENCE [LARGE SCALE GENOMIC DNA]</scope>
</reference>
<evidence type="ECO:0000313" key="2">
    <source>
        <dbReference type="Proteomes" id="UP001454036"/>
    </source>
</evidence>
<comment type="caution">
    <text evidence="1">The sequence shown here is derived from an EMBL/GenBank/DDBJ whole genome shotgun (WGS) entry which is preliminary data.</text>
</comment>
<dbReference type="AlphaFoldDB" id="A0AAV3P872"/>
<accession>A0AAV3P872</accession>
<dbReference type="Pfam" id="PF05056">
    <property type="entry name" value="DUF674"/>
    <property type="match status" value="1"/>
</dbReference>
<dbReference type="PANTHER" id="PTHR33103:SF19">
    <property type="entry name" value="OS09G0544700 PROTEIN"/>
    <property type="match status" value="1"/>
</dbReference>
<gene>
    <name evidence="1" type="ORF">LIER_07059</name>
</gene>
<organism evidence="1 2">
    <name type="scientific">Lithospermum erythrorhizon</name>
    <name type="common">Purple gromwell</name>
    <name type="synonym">Lithospermum officinale var. erythrorhizon</name>
    <dbReference type="NCBI Taxonomy" id="34254"/>
    <lineage>
        <taxon>Eukaryota</taxon>
        <taxon>Viridiplantae</taxon>
        <taxon>Streptophyta</taxon>
        <taxon>Embryophyta</taxon>
        <taxon>Tracheophyta</taxon>
        <taxon>Spermatophyta</taxon>
        <taxon>Magnoliopsida</taxon>
        <taxon>eudicotyledons</taxon>
        <taxon>Gunneridae</taxon>
        <taxon>Pentapetalae</taxon>
        <taxon>asterids</taxon>
        <taxon>lamiids</taxon>
        <taxon>Boraginales</taxon>
        <taxon>Boraginaceae</taxon>
        <taxon>Boraginoideae</taxon>
        <taxon>Lithospermeae</taxon>
        <taxon>Lithospermum</taxon>
    </lineage>
</organism>
<dbReference type="PANTHER" id="PTHR33103">
    <property type="entry name" value="OS01G0153900 PROTEIN"/>
    <property type="match status" value="1"/>
</dbReference>
<protein>
    <recommendedName>
        <fullName evidence="3">DUF674 domain-containing protein</fullName>
    </recommendedName>
</protein>
<dbReference type="InterPro" id="IPR007750">
    <property type="entry name" value="DUF674"/>
</dbReference>
<proteinExistence type="predicted"/>
<evidence type="ECO:0008006" key="3">
    <source>
        <dbReference type="Google" id="ProtNLM"/>
    </source>
</evidence>
<name>A0AAV3P872_LITER</name>